<feature type="signal peptide" evidence="1">
    <location>
        <begin position="1"/>
        <end position="26"/>
    </location>
</feature>
<comment type="caution">
    <text evidence="2">The sequence shown here is derived from an EMBL/GenBank/DDBJ whole genome shotgun (WGS) entry which is preliminary data.</text>
</comment>
<reference evidence="2 3" key="1">
    <citation type="submission" date="2019-03" db="EMBL/GenBank/DDBJ databases">
        <title>Genomic Encyclopedia of Type Strains, Phase IV (KMG-IV): sequencing the most valuable type-strain genomes for metagenomic binning, comparative biology and taxonomic classification.</title>
        <authorList>
            <person name="Goeker M."/>
        </authorList>
    </citation>
    <scope>NUCLEOTIDE SEQUENCE [LARGE SCALE GENOMIC DNA]</scope>
    <source>
        <strain evidence="2 3">DSM 21667</strain>
    </source>
</reference>
<proteinExistence type="predicted"/>
<protein>
    <submittedName>
        <fullName evidence="2">Uncharacterized protein DUF4878</fullName>
    </submittedName>
</protein>
<gene>
    <name evidence="2" type="ORF">DFR29_102421</name>
</gene>
<feature type="chain" id="PRO_5020777333" evidence="1">
    <location>
        <begin position="27"/>
        <end position="303"/>
    </location>
</feature>
<sequence length="303" mass="31486">MHPLFAYSRRLALLSLLLSGCGLAQAESVSGDCRYKEETSTIVDGLVFKQPNSFDKTKTDVVVALSTLALDKAALARISDGSMKESSLRRQLMGSREARLIKLTLEGTTVTALNYNGGGISYSTSGTGVGTLTPKASDASHVEASFVLEGDADELRCQLSFNLAYASTASLAAGGKAAGSAAAPAAGGKPLPPGGGEAGKVFQANLAAMQKGDIDAMLATVSKAQADKMRAQKNDPKFPMMLQMMKSFAPKSATVTGGQDFGDHAELTLDAVGQSGEKSSGTCKLVKEDGKWKVEKTSMKSGD</sequence>
<name>A0A4R6Z824_9GAMM</name>
<dbReference type="AlphaFoldDB" id="A0A4R6Z824"/>
<dbReference type="EMBL" id="SNZH01000002">
    <property type="protein sequence ID" value="TDR47759.1"/>
    <property type="molecule type" value="Genomic_DNA"/>
</dbReference>
<accession>A0A4R6Z824</accession>
<organism evidence="2 3">
    <name type="scientific">Tahibacter aquaticus</name>
    <dbReference type="NCBI Taxonomy" id="520092"/>
    <lineage>
        <taxon>Bacteria</taxon>
        <taxon>Pseudomonadati</taxon>
        <taxon>Pseudomonadota</taxon>
        <taxon>Gammaproteobacteria</taxon>
        <taxon>Lysobacterales</taxon>
        <taxon>Rhodanobacteraceae</taxon>
        <taxon>Tahibacter</taxon>
    </lineage>
</organism>
<evidence type="ECO:0000256" key="1">
    <source>
        <dbReference type="SAM" id="SignalP"/>
    </source>
</evidence>
<keyword evidence="1" id="KW-0732">Signal</keyword>
<evidence type="ECO:0000313" key="3">
    <source>
        <dbReference type="Proteomes" id="UP000295293"/>
    </source>
</evidence>
<dbReference type="Gene3D" id="3.10.450.50">
    <property type="match status" value="1"/>
</dbReference>
<dbReference type="Proteomes" id="UP000295293">
    <property type="component" value="Unassembled WGS sequence"/>
</dbReference>
<evidence type="ECO:0000313" key="2">
    <source>
        <dbReference type="EMBL" id="TDR47759.1"/>
    </source>
</evidence>
<keyword evidence="3" id="KW-1185">Reference proteome</keyword>
<dbReference type="RefSeq" id="WP_166653880.1">
    <property type="nucleotide sequence ID" value="NZ_SNZH01000002.1"/>
</dbReference>